<dbReference type="Proteomes" id="UP000034852">
    <property type="component" value="Unassembled WGS sequence"/>
</dbReference>
<dbReference type="AlphaFoldDB" id="A0A0G0JEB8"/>
<sequence length="413" mass="46353">MKITPKNYPKNIQKNSSSIILWVIAIILVFIAGFFIGRIDLTNRQNAGLFLAGDVKNESNGVNVNLLWEVWDKIDDIYIKDDLDGEKMLDGMVRGLVDSLDDPYTAYLNPQETEDYLNSNAGEFEGIGTTLRYTGEYTEIETPIDGYPAQQAGLRSGDIITKVGDKDVNGMREYEVAELIRGEAGTNVKITISRKGESGPIEFEITRKKIDIDSITYEMINDKTALIEINQFTEDSVLSFNKEWDGVVQQLSQQKTENIIIDLRNNPGGYVDSAIYVLEEFFPENTHVMSERNKQGELRKTYTQRDGKLQGQKVVILMNEGSASASEIFAGAMQENDRAQIIGKKSVGKGVEQRVITLSNGGSLHIVFQEWVLPSGRVINKDNSINPDIEVDLTEEDFQSRKDPQLDRAKAEF</sequence>
<evidence type="ECO:0000256" key="5">
    <source>
        <dbReference type="RuleBase" id="RU004404"/>
    </source>
</evidence>
<reference evidence="9 10" key="1">
    <citation type="journal article" date="2015" name="Nature">
        <title>rRNA introns, odd ribosomes, and small enigmatic genomes across a large radiation of phyla.</title>
        <authorList>
            <person name="Brown C.T."/>
            <person name="Hug L.A."/>
            <person name="Thomas B.C."/>
            <person name="Sharon I."/>
            <person name="Castelle C.J."/>
            <person name="Singh A."/>
            <person name="Wilkins M.J."/>
            <person name="Williams K.H."/>
            <person name="Banfield J.F."/>
        </authorList>
    </citation>
    <scope>NUCLEOTIDE SEQUENCE [LARGE SCALE GENOMIC DNA]</scope>
</reference>
<keyword evidence="7" id="KW-0812">Transmembrane</keyword>
<feature type="transmembrane region" description="Helical" evidence="7">
    <location>
        <begin position="20"/>
        <end position="37"/>
    </location>
</feature>
<evidence type="ECO:0000256" key="6">
    <source>
        <dbReference type="SAM" id="MobiDB-lite"/>
    </source>
</evidence>
<dbReference type="Pfam" id="PF17820">
    <property type="entry name" value="PDZ_6"/>
    <property type="match status" value="1"/>
</dbReference>
<dbReference type="SUPFAM" id="SSF52096">
    <property type="entry name" value="ClpP/crotonase"/>
    <property type="match status" value="1"/>
</dbReference>
<dbReference type="PANTHER" id="PTHR32060">
    <property type="entry name" value="TAIL-SPECIFIC PROTEASE"/>
    <property type="match status" value="1"/>
</dbReference>
<name>A0A0G0JEB8_9BACT</name>
<keyword evidence="3 5" id="KW-0378">Hydrolase</keyword>
<feature type="region of interest" description="Disordered" evidence="6">
    <location>
        <begin position="392"/>
        <end position="413"/>
    </location>
</feature>
<dbReference type="PROSITE" id="PS50106">
    <property type="entry name" value="PDZ"/>
    <property type="match status" value="1"/>
</dbReference>
<dbReference type="GO" id="GO:0004175">
    <property type="term" value="F:endopeptidase activity"/>
    <property type="evidence" value="ECO:0007669"/>
    <property type="project" value="TreeGrafter"/>
</dbReference>
<dbReference type="GO" id="GO:0006508">
    <property type="term" value="P:proteolysis"/>
    <property type="evidence" value="ECO:0007669"/>
    <property type="project" value="UniProtKB-KW"/>
</dbReference>
<comment type="caution">
    <text evidence="9">The sequence shown here is derived from an EMBL/GenBank/DDBJ whole genome shotgun (WGS) entry which is preliminary data.</text>
</comment>
<dbReference type="FunFam" id="2.30.42.10:FF:000063">
    <property type="entry name" value="Peptidase, S41 family"/>
    <property type="match status" value="1"/>
</dbReference>
<protein>
    <submittedName>
        <fullName evidence="9">Carboxy-terminal-processing protease</fullName>
    </submittedName>
</protein>
<dbReference type="CDD" id="cd07560">
    <property type="entry name" value="Peptidase_S41_CPP"/>
    <property type="match status" value="1"/>
</dbReference>
<dbReference type="GO" id="GO:0008236">
    <property type="term" value="F:serine-type peptidase activity"/>
    <property type="evidence" value="ECO:0007669"/>
    <property type="project" value="UniProtKB-KW"/>
</dbReference>
<gene>
    <name evidence="9" type="ORF">US52_C0036G0002</name>
</gene>
<dbReference type="EMBL" id="LBTH01000036">
    <property type="protein sequence ID" value="KKQ35084.1"/>
    <property type="molecule type" value="Genomic_DNA"/>
</dbReference>
<evidence type="ECO:0000313" key="10">
    <source>
        <dbReference type="Proteomes" id="UP000034852"/>
    </source>
</evidence>
<dbReference type="PANTHER" id="PTHR32060:SF30">
    <property type="entry name" value="CARBOXY-TERMINAL PROCESSING PROTEASE CTPA"/>
    <property type="match status" value="1"/>
</dbReference>
<dbReference type="Gene3D" id="3.90.226.10">
    <property type="entry name" value="2-enoyl-CoA Hydratase, Chain A, domain 1"/>
    <property type="match status" value="1"/>
</dbReference>
<dbReference type="InterPro" id="IPR055210">
    <property type="entry name" value="CtpA/B_N"/>
</dbReference>
<dbReference type="InterPro" id="IPR004447">
    <property type="entry name" value="Peptidase_S41A"/>
</dbReference>
<keyword evidence="4 5" id="KW-0720">Serine protease</keyword>
<organism evidence="9 10">
    <name type="scientific">candidate division WS6 bacterium GW2011_GWA2_37_6</name>
    <dbReference type="NCBI Taxonomy" id="1619087"/>
    <lineage>
        <taxon>Bacteria</taxon>
        <taxon>Candidatus Dojkabacteria</taxon>
    </lineage>
</organism>
<comment type="similarity">
    <text evidence="1 5">Belongs to the peptidase S41A family.</text>
</comment>
<dbReference type="SMART" id="SM00245">
    <property type="entry name" value="TSPc"/>
    <property type="match status" value="1"/>
</dbReference>
<dbReference type="InterPro" id="IPR001478">
    <property type="entry name" value="PDZ"/>
</dbReference>
<accession>A0A0G0JEB8</accession>
<dbReference type="Gene3D" id="3.30.750.44">
    <property type="match status" value="1"/>
</dbReference>
<dbReference type="SMART" id="SM00228">
    <property type="entry name" value="PDZ"/>
    <property type="match status" value="1"/>
</dbReference>
<dbReference type="GO" id="GO:0030288">
    <property type="term" value="C:outer membrane-bounded periplasmic space"/>
    <property type="evidence" value="ECO:0007669"/>
    <property type="project" value="TreeGrafter"/>
</dbReference>
<dbReference type="NCBIfam" id="TIGR00225">
    <property type="entry name" value="prc"/>
    <property type="match status" value="1"/>
</dbReference>
<dbReference type="SUPFAM" id="SSF50156">
    <property type="entry name" value="PDZ domain-like"/>
    <property type="match status" value="1"/>
</dbReference>
<evidence type="ECO:0000256" key="4">
    <source>
        <dbReference type="ARBA" id="ARBA00022825"/>
    </source>
</evidence>
<dbReference type="InterPro" id="IPR041489">
    <property type="entry name" value="PDZ_6"/>
</dbReference>
<evidence type="ECO:0000256" key="2">
    <source>
        <dbReference type="ARBA" id="ARBA00022670"/>
    </source>
</evidence>
<keyword evidence="2 5" id="KW-0645">Protease</keyword>
<dbReference type="Pfam" id="PF22694">
    <property type="entry name" value="CtpB_N-like"/>
    <property type="match status" value="1"/>
</dbReference>
<dbReference type="Gene3D" id="2.30.42.10">
    <property type="match status" value="1"/>
</dbReference>
<dbReference type="Pfam" id="PF03572">
    <property type="entry name" value="Peptidase_S41"/>
    <property type="match status" value="1"/>
</dbReference>
<evidence type="ECO:0000256" key="1">
    <source>
        <dbReference type="ARBA" id="ARBA00009179"/>
    </source>
</evidence>
<dbReference type="InterPro" id="IPR036034">
    <property type="entry name" value="PDZ_sf"/>
</dbReference>
<evidence type="ECO:0000313" key="9">
    <source>
        <dbReference type="EMBL" id="KKQ35084.1"/>
    </source>
</evidence>
<dbReference type="InterPro" id="IPR029045">
    <property type="entry name" value="ClpP/crotonase-like_dom_sf"/>
</dbReference>
<feature type="domain" description="PDZ" evidence="8">
    <location>
        <begin position="113"/>
        <end position="181"/>
    </location>
</feature>
<proteinExistence type="inferred from homology"/>
<dbReference type="GO" id="GO:0007165">
    <property type="term" value="P:signal transduction"/>
    <property type="evidence" value="ECO:0007669"/>
    <property type="project" value="TreeGrafter"/>
</dbReference>
<feature type="compositionally biased region" description="Basic and acidic residues" evidence="6">
    <location>
        <begin position="398"/>
        <end position="413"/>
    </location>
</feature>
<keyword evidence="7" id="KW-0472">Membrane</keyword>
<evidence type="ECO:0000259" key="8">
    <source>
        <dbReference type="PROSITE" id="PS50106"/>
    </source>
</evidence>
<keyword evidence="7" id="KW-1133">Transmembrane helix</keyword>
<evidence type="ECO:0000256" key="7">
    <source>
        <dbReference type="SAM" id="Phobius"/>
    </source>
</evidence>
<dbReference type="InterPro" id="IPR005151">
    <property type="entry name" value="Tail-specific_protease"/>
</dbReference>
<evidence type="ECO:0000256" key="3">
    <source>
        <dbReference type="ARBA" id="ARBA00022801"/>
    </source>
</evidence>
<dbReference type="CDD" id="cd06782">
    <property type="entry name" value="cpPDZ_CPP-like"/>
    <property type="match status" value="1"/>
</dbReference>